<protein>
    <recommendedName>
        <fullName evidence="5">NACHT domain-containing protein</fullName>
    </recommendedName>
</protein>
<keyword evidence="7" id="KW-1185">Reference proteome</keyword>
<feature type="repeat" description="WD" evidence="3">
    <location>
        <begin position="1079"/>
        <end position="1112"/>
    </location>
</feature>
<dbReference type="InterPro" id="IPR011047">
    <property type="entry name" value="Quinoprotein_ADH-like_sf"/>
</dbReference>
<dbReference type="OMA" id="RGVQCVC"/>
<dbReference type="STRING" id="137246.A0A401RFI8"/>
<dbReference type="PROSITE" id="PS50294">
    <property type="entry name" value="WD_REPEATS_REGION"/>
    <property type="match status" value="1"/>
</dbReference>
<dbReference type="PANTHER" id="PTHR45013:SF1">
    <property type="entry name" value="NACHT DOMAIN- AND WD REPEAT-CONTAINING PROTEIN 1"/>
    <property type="match status" value="1"/>
</dbReference>
<gene>
    <name evidence="6" type="ORF">chiPu_0017383</name>
</gene>
<dbReference type="SUPFAM" id="SSF52540">
    <property type="entry name" value="P-loop containing nucleoside triphosphate hydrolases"/>
    <property type="match status" value="1"/>
</dbReference>
<dbReference type="InterPro" id="IPR027417">
    <property type="entry name" value="P-loop_NTPase"/>
</dbReference>
<dbReference type="Pfam" id="PF00400">
    <property type="entry name" value="WD40"/>
    <property type="match status" value="3"/>
</dbReference>
<feature type="domain" description="NACHT" evidence="5">
    <location>
        <begin position="401"/>
        <end position="568"/>
    </location>
</feature>
<keyword evidence="1 3" id="KW-0853">WD repeat</keyword>
<dbReference type="Pfam" id="PF05729">
    <property type="entry name" value="NACHT"/>
    <property type="match status" value="1"/>
</dbReference>
<evidence type="ECO:0000313" key="7">
    <source>
        <dbReference type="Proteomes" id="UP000287033"/>
    </source>
</evidence>
<sequence length="1497" mass="167459">MSAHRIKAGIFGTDHRHALLRGEPTDLPVDQAKVVRVFISSTFTDMSMERDALLDKAYPEVQEFCQKLGLVFEVSQTFTQLGEQYLIFVNSSLILTSCDPSLISVLIGIRQALLGNRYGFRPIPRVIEGKEFEELLLKHASDSQSLKLLQEWFWKDENAVPPVYILQPITTHLPDYSKMRTERREEHEKALQSWSDLQQRIADLLRVAATQAEKEGRIQKGARHKYFKSVTEFEIDRGLVETREGDVCSTVFIRDISNIWDHFDQQQLPKFIDVKDDGSIDTEAQERLASLKAQVVGKSARSLRMHWVQWSDGVLDTQSQAHAEYLHDLCQSFVEDMKQQIEGKVAARHGVREEPAWLFEELRHQGHLCRVKRSIFCGRSQLLANIGQCLEQHDGSTHWPLVIHGASGTGKTAVMSKLAEEVRKTFRNGCVVVTRLLGTSALSSEIHSVLKSVCFQVCLAFRLKVPAAHVTNSYTELVRFFHNLLSTASKKNRETLVLIFDSLDQLSSSDGAHRLHWLPKVCPPKVHIIVSTLPAEHNILAVLQEVIPRPECHFEVEPLSSQHGQELIDLLLRTVKRRLTTEQRDLILERFRDCGQPLMLKLTFDEAKRWNSYVPASELDVAAGTRDAVRLFYSHLEKTHGRVFVSHALGYIVCSRQFTEVVHELYLLAEEKIKQHSVLADYFKGTWSHGNRKSITLPLLKETLVADRKVSAQPLRFGDDVLNLRKLSELPHHLLNGGRIEELKQDVLGNMEWIVCKVQASGMKGLLEDFYACTKQVDCPEVQLVQDALLLIWPTVDFMENGIDQSVLYTEMLARLHFFKGSYPMIDKLCQQCERWCAACPNPIFTPLCGFFQPPGGPLRTTLTGFSKAEVKCIKVIHNKAQAVSGSFDHTLRLWNLLTGKEIYSIPEDHSGYEHFALLHVDEATDVIYSVSGPQIKAWHLKNGQPLFQLSGGTLDHTTCTAVLGSHSSLLTMSFGGTLCVWDEIQGTLQNTYHLTGLSLSTPTCILSIRSQDKVTVGFNDGFVAMVSLNGSCDTARVNCPITFLLASKDEKCLLAGFGKYIRVFKLDCSSILKVLLMDLEHSGSVQAAVISQDGSTLITGSNDETIRVWSLLDKGKLVDSMEGMGVPITLLSLSGNTLISASRSAYYLKIWSLAYNRQHKTIAPFHNRTAIAGISEDGKFVCFPKSGDLEKTVIWNPEEGVTLRTIDTGNEICRLAVVQLKRLLLCGLRSGALLAFCMETWQKLMCCQPPGPGETVQCLAVSRSEEQLATAYISCVMVRALHSAECDPLLGDTLATFPTLPRFVLTSMAVMSDCSVLLGMDTGELHLYTGNSLPTVLEPHDSRVTCLEISHKEQYAFSGCQGPVQRIWNLQKQRWDCEFSYKGVKCAAFSLDDRIIYTGSRDRTIKAWDLRNARGWATSSERASLAQRFLMPITTLSETSGRAAVRRSDMGKVPGGSTPLDLGTAAGRAQVKGKPEASYRTAGRLHSAACSEQRDH</sequence>
<dbReference type="InterPro" id="IPR020472">
    <property type="entry name" value="WD40_PAC1"/>
</dbReference>
<dbReference type="InterPro" id="IPR043365">
    <property type="entry name" value="NWD1"/>
</dbReference>
<feature type="repeat" description="WD" evidence="3">
    <location>
        <begin position="884"/>
        <end position="905"/>
    </location>
</feature>
<reference evidence="6 7" key="1">
    <citation type="journal article" date="2018" name="Nat. Ecol. Evol.">
        <title>Shark genomes provide insights into elasmobranch evolution and the origin of vertebrates.</title>
        <authorList>
            <person name="Hara Y"/>
            <person name="Yamaguchi K"/>
            <person name="Onimaru K"/>
            <person name="Kadota M"/>
            <person name="Koyanagi M"/>
            <person name="Keeley SD"/>
            <person name="Tatsumi K"/>
            <person name="Tanaka K"/>
            <person name="Motone F"/>
            <person name="Kageyama Y"/>
            <person name="Nozu R"/>
            <person name="Adachi N"/>
            <person name="Nishimura O"/>
            <person name="Nakagawa R"/>
            <person name="Tanegashima C"/>
            <person name="Kiyatake I"/>
            <person name="Matsumoto R"/>
            <person name="Murakumo K"/>
            <person name="Nishida K"/>
            <person name="Terakita A"/>
            <person name="Kuratani S"/>
            <person name="Sato K"/>
            <person name="Hyodo S Kuraku.S."/>
        </authorList>
    </citation>
    <scope>NUCLEOTIDE SEQUENCE [LARGE SCALE GENOMIC DNA]</scope>
</reference>
<evidence type="ECO:0000256" key="4">
    <source>
        <dbReference type="SAM" id="MobiDB-lite"/>
    </source>
</evidence>
<dbReference type="EMBL" id="BEZZ01001274">
    <property type="protein sequence ID" value="GCC16897.1"/>
    <property type="molecule type" value="Genomic_DNA"/>
</dbReference>
<dbReference type="InterPro" id="IPR015943">
    <property type="entry name" value="WD40/YVTN_repeat-like_dom_sf"/>
</dbReference>
<feature type="region of interest" description="Disordered" evidence="4">
    <location>
        <begin position="1450"/>
        <end position="1497"/>
    </location>
</feature>
<dbReference type="InterPro" id="IPR007111">
    <property type="entry name" value="NACHT_NTPase"/>
</dbReference>
<dbReference type="PROSITE" id="PS00678">
    <property type="entry name" value="WD_REPEATS_1"/>
    <property type="match status" value="1"/>
</dbReference>
<dbReference type="PROSITE" id="PS50082">
    <property type="entry name" value="WD_REPEATS_2"/>
    <property type="match status" value="3"/>
</dbReference>
<keyword evidence="2" id="KW-0677">Repeat</keyword>
<dbReference type="InterPro" id="IPR019775">
    <property type="entry name" value="WD40_repeat_CS"/>
</dbReference>
<accession>A0A401RFI8</accession>
<dbReference type="SUPFAM" id="SSF50998">
    <property type="entry name" value="Quinoprotein alcohol dehydrogenase-like"/>
    <property type="match status" value="1"/>
</dbReference>
<dbReference type="Gene3D" id="1.25.40.370">
    <property type="match status" value="1"/>
</dbReference>
<organism evidence="6 7">
    <name type="scientific">Chiloscyllium punctatum</name>
    <name type="common">Brownbanded bambooshark</name>
    <name type="synonym">Hemiscyllium punctatum</name>
    <dbReference type="NCBI Taxonomy" id="137246"/>
    <lineage>
        <taxon>Eukaryota</taxon>
        <taxon>Metazoa</taxon>
        <taxon>Chordata</taxon>
        <taxon>Craniata</taxon>
        <taxon>Vertebrata</taxon>
        <taxon>Chondrichthyes</taxon>
        <taxon>Elasmobranchii</taxon>
        <taxon>Galeomorphii</taxon>
        <taxon>Galeoidea</taxon>
        <taxon>Orectolobiformes</taxon>
        <taxon>Hemiscylliidae</taxon>
        <taxon>Chiloscyllium</taxon>
    </lineage>
</organism>
<evidence type="ECO:0000259" key="5">
    <source>
        <dbReference type="Pfam" id="PF05729"/>
    </source>
</evidence>
<comment type="caution">
    <text evidence="6">The sequence shown here is derived from an EMBL/GenBank/DDBJ whole genome shotgun (WGS) entry which is preliminary data.</text>
</comment>
<dbReference type="InterPro" id="IPR001680">
    <property type="entry name" value="WD40_rpt"/>
</dbReference>
<dbReference type="PRINTS" id="PR00320">
    <property type="entry name" value="GPROTEINBRPT"/>
</dbReference>
<evidence type="ECO:0000313" key="6">
    <source>
        <dbReference type="EMBL" id="GCC16897.1"/>
    </source>
</evidence>
<evidence type="ECO:0000256" key="2">
    <source>
        <dbReference type="ARBA" id="ARBA00022737"/>
    </source>
</evidence>
<dbReference type="Gene3D" id="2.130.10.10">
    <property type="entry name" value="YVTN repeat-like/Quinoprotein amine dehydrogenase"/>
    <property type="match status" value="3"/>
</dbReference>
<dbReference type="OrthoDB" id="6134417at2759"/>
<name>A0A401RFI8_CHIPU</name>
<evidence type="ECO:0000256" key="3">
    <source>
        <dbReference type="PROSITE-ProRule" id="PRU00221"/>
    </source>
</evidence>
<dbReference type="SMART" id="SM00320">
    <property type="entry name" value="WD40"/>
    <property type="match status" value="7"/>
</dbReference>
<proteinExistence type="predicted"/>
<dbReference type="Gene3D" id="3.40.50.300">
    <property type="entry name" value="P-loop containing nucleotide triphosphate hydrolases"/>
    <property type="match status" value="1"/>
</dbReference>
<feature type="repeat" description="WD" evidence="3">
    <location>
        <begin position="1385"/>
        <end position="1419"/>
    </location>
</feature>
<evidence type="ECO:0000256" key="1">
    <source>
        <dbReference type="ARBA" id="ARBA00022574"/>
    </source>
</evidence>
<dbReference type="PANTHER" id="PTHR45013">
    <property type="entry name" value="NACHT DOMAIN- AND WD REPEAT-CONTAINING PROTEIN 1"/>
    <property type="match status" value="1"/>
</dbReference>
<dbReference type="Proteomes" id="UP000287033">
    <property type="component" value="Unassembled WGS sequence"/>
</dbReference>